<reference evidence="2" key="1">
    <citation type="submission" date="2020-10" db="EMBL/GenBank/DDBJ databases">
        <authorList>
            <person name="Gilroy R."/>
        </authorList>
    </citation>
    <scope>NUCLEOTIDE SEQUENCE</scope>
    <source>
        <strain evidence="2">CHK147-3167</strain>
    </source>
</reference>
<sequence length="108" mass="12256">MNYLIPTNTKKSMLIFGVFTPGDLILFGTGLGITILMLMILSPSSLLMAAIDLAPGVITGFLVLPIPNYHNTLVIIRELYTFYTTRQRFIWKGWCAKDEYDESKQIHK</sequence>
<keyword evidence="1" id="KW-1133">Transmembrane helix</keyword>
<reference evidence="2" key="2">
    <citation type="journal article" date="2021" name="PeerJ">
        <title>Extensive microbial diversity within the chicken gut microbiome revealed by metagenomics and culture.</title>
        <authorList>
            <person name="Gilroy R."/>
            <person name="Ravi A."/>
            <person name="Getino M."/>
            <person name="Pursley I."/>
            <person name="Horton D.L."/>
            <person name="Alikhan N.F."/>
            <person name="Baker D."/>
            <person name="Gharbi K."/>
            <person name="Hall N."/>
            <person name="Watson M."/>
            <person name="Adriaenssens E.M."/>
            <person name="Foster-Nyarko E."/>
            <person name="Jarju S."/>
            <person name="Secka A."/>
            <person name="Antonio M."/>
            <person name="Oren A."/>
            <person name="Chaudhuri R.R."/>
            <person name="La Ragione R."/>
            <person name="Hildebrand F."/>
            <person name="Pallen M.J."/>
        </authorList>
    </citation>
    <scope>NUCLEOTIDE SEQUENCE</scope>
    <source>
        <strain evidence="2">CHK147-3167</strain>
    </source>
</reference>
<keyword evidence="1" id="KW-0812">Transmembrane</keyword>
<name>A0A9D0ZP51_9FIRM</name>
<evidence type="ECO:0000313" key="2">
    <source>
        <dbReference type="EMBL" id="HIQ90044.1"/>
    </source>
</evidence>
<dbReference type="AlphaFoldDB" id="A0A9D0ZP51"/>
<evidence type="ECO:0008006" key="4">
    <source>
        <dbReference type="Google" id="ProtNLM"/>
    </source>
</evidence>
<feature type="transmembrane region" description="Helical" evidence="1">
    <location>
        <begin position="46"/>
        <end position="67"/>
    </location>
</feature>
<feature type="transmembrane region" description="Helical" evidence="1">
    <location>
        <begin position="12"/>
        <end position="40"/>
    </location>
</feature>
<organism evidence="2 3">
    <name type="scientific">Candidatus Coprosoma intestinipullorum</name>
    <dbReference type="NCBI Taxonomy" id="2840752"/>
    <lineage>
        <taxon>Bacteria</taxon>
        <taxon>Bacillati</taxon>
        <taxon>Bacillota</taxon>
        <taxon>Bacillota incertae sedis</taxon>
        <taxon>Candidatus Coprosoma</taxon>
    </lineage>
</organism>
<evidence type="ECO:0000313" key="3">
    <source>
        <dbReference type="Proteomes" id="UP000886786"/>
    </source>
</evidence>
<evidence type="ECO:0000256" key="1">
    <source>
        <dbReference type="SAM" id="Phobius"/>
    </source>
</evidence>
<accession>A0A9D0ZP51</accession>
<dbReference type="Proteomes" id="UP000886786">
    <property type="component" value="Unassembled WGS sequence"/>
</dbReference>
<dbReference type="EMBL" id="DVFV01000006">
    <property type="protein sequence ID" value="HIQ90044.1"/>
    <property type="molecule type" value="Genomic_DNA"/>
</dbReference>
<protein>
    <recommendedName>
        <fullName evidence="4">PrgI family protein</fullName>
    </recommendedName>
</protein>
<proteinExistence type="predicted"/>
<comment type="caution">
    <text evidence="2">The sequence shown here is derived from an EMBL/GenBank/DDBJ whole genome shotgun (WGS) entry which is preliminary data.</text>
</comment>
<keyword evidence="1" id="KW-0472">Membrane</keyword>
<gene>
    <name evidence="2" type="ORF">IAB27_00225</name>
</gene>